<dbReference type="EMBL" id="HACG01039070">
    <property type="protein sequence ID" value="CEK85935.1"/>
    <property type="molecule type" value="Transcribed_RNA"/>
</dbReference>
<evidence type="ECO:0000313" key="15">
    <source>
        <dbReference type="EMBL" id="CEK85935.1"/>
    </source>
</evidence>
<dbReference type="Gene3D" id="1.50.40.10">
    <property type="entry name" value="Mitochondrial carrier domain"/>
    <property type="match status" value="1"/>
</dbReference>
<dbReference type="Pfam" id="PF00153">
    <property type="entry name" value="Mito_carr"/>
    <property type="match status" value="3"/>
</dbReference>
<dbReference type="PROSITE" id="PS50920">
    <property type="entry name" value="SOLCAR"/>
    <property type="match status" value="3"/>
</dbReference>
<protein>
    <recommendedName>
        <fullName evidence="10">Mitochondrial thiamine pyrophosphate carrier</fullName>
    </recommendedName>
    <alternativeName>
        <fullName evidence="11">Solute carrier family 25 member 19</fullName>
    </alternativeName>
</protein>
<dbReference type="InterPro" id="IPR023395">
    <property type="entry name" value="MCP_dom_sf"/>
</dbReference>
<comment type="subcellular location">
    <subcellularLocation>
        <location evidence="1">Mitochondrion membrane</location>
        <topology evidence="1">Multi-pass membrane protein</topology>
    </subcellularLocation>
</comment>
<reference evidence="15" key="1">
    <citation type="submission" date="2014-12" db="EMBL/GenBank/DDBJ databases">
        <title>Insight into the proteome of Arion vulgaris.</title>
        <authorList>
            <person name="Aradska J."/>
            <person name="Bulat T."/>
            <person name="Smidak R."/>
            <person name="Sarate P."/>
            <person name="Gangsoo J."/>
            <person name="Sialana F."/>
            <person name="Bilban M."/>
            <person name="Lubec G."/>
        </authorList>
    </citation>
    <scope>NUCLEOTIDE SEQUENCE</scope>
    <source>
        <tissue evidence="15">Skin</tissue>
    </source>
</reference>
<evidence type="ECO:0000256" key="5">
    <source>
        <dbReference type="ARBA" id="ARBA00022737"/>
    </source>
</evidence>
<comment type="function">
    <text evidence="9">Mitochondrial transporter mediating uptake of thiamine diphosphate into mitochondria. It is not clear if the antiporter activity is affected by the membrane potential or by the proton electrochemical gradient.</text>
</comment>
<keyword evidence="6" id="KW-1133">Transmembrane helix</keyword>
<dbReference type="GO" id="GO:0031966">
    <property type="term" value="C:mitochondrial membrane"/>
    <property type="evidence" value="ECO:0007669"/>
    <property type="project" value="UniProtKB-SubCell"/>
</dbReference>
<evidence type="ECO:0000256" key="10">
    <source>
        <dbReference type="ARBA" id="ARBA00040836"/>
    </source>
</evidence>
<dbReference type="GO" id="GO:0090422">
    <property type="term" value="F:thiamine pyrophosphate transmembrane transporter activity"/>
    <property type="evidence" value="ECO:0007669"/>
    <property type="project" value="UniProtKB-ARBA"/>
</dbReference>
<keyword evidence="4 13" id="KW-0812">Transmembrane</keyword>
<dbReference type="InterPro" id="IPR018108">
    <property type="entry name" value="MCP_transmembrane"/>
</dbReference>
<feature type="repeat" description="Solcar" evidence="13">
    <location>
        <begin position="217"/>
        <end position="312"/>
    </location>
</feature>
<dbReference type="FunFam" id="1.50.40.10:FF:000011">
    <property type="entry name" value="Mitochondrial thiamine pyrophosphate carrier 1"/>
    <property type="match status" value="1"/>
</dbReference>
<organism evidence="15">
    <name type="scientific">Arion vulgaris</name>
    <dbReference type="NCBI Taxonomy" id="1028688"/>
    <lineage>
        <taxon>Eukaryota</taxon>
        <taxon>Metazoa</taxon>
        <taxon>Spiralia</taxon>
        <taxon>Lophotrochozoa</taxon>
        <taxon>Mollusca</taxon>
        <taxon>Gastropoda</taxon>
        <taxon>Heterobranchia</taxon>
        <taxon>Euthyneura</taxon>
        <taxon>Panpulmonata</taxon>
        <taxon>Eupulmonata</taxon>
        <taxon>Stylommatophora</taxon>
        <taxon>Helicina</taxon>
        <taxon>Arionoidea</taxon>
        <taxon>Arionidae</taxon>
        <taxon>Arion</taxon>
    </lineage>
</organism>
<evidence type="ECO:0000256" key="4">
    <source>
        <dbReference type="ARBA" id="ARBA00022692"/>
    </source>
</evidence>
<sequence>MMVGYNPKEDVHLSHIEHAAAGAFSGAVTRTLFQPLDVLKIRFQLQVEPLKPSSLSKYHGMIQAVGCIVRDEGIKALWKGHIPAQVLSVVYGVGQYGCFEILTEEVWRHFPEALTTIYRPLTHSICGGLSGCVATTIIHPVDVIRTRFVAQGEPKIYNSMLSAVQTILKEEGVRGFYRGLLPAVAQVGPQMGFQFGFYTAFTGLWNSSLGLWPETPPESMQSLVCGIGSGSISKLIVYPLDVVKKRLQVQGFEKARQPFGAVRGYNGLYHCLRVSVREEGFNCLYKGLRPSILKSALVAGANFSIYEQACAALSYHHNS</sequence>
<feature type="repeat" description="Solcar" evidence="13">
    <location>
        <begin position="13"/>
        <end position="105"/>
    </location>
</feature>
<dbReference type="InterPro" id="IPR002067">
    <property type="entry name" value="MCP"/>
</dbReference>
<comment type="catalytic activity">
    <reaction evidence="12">
        <text>thiamine phosphate(out) + thiamine diphosphate(in) = thiamine phosphate(in) + thiamine diphosphate(out)</text>
        <dbReference type="Rhea" id="RHEA:73383"/>
        <dbReference type="ChEBI" id="CHEBI:37575"/>
        <dbReference type="ChEBI" id="CHEBI:58937"/>
    </reaction>
</comment>
<dbReference type="PRINTS" id="PR00926">
    <property type="entry name" value="MITOCARRIER"/>
</dbReference>
<evidence type="ECO:0000256" key="7">
    <source>
        <dbReference type="ARBA" id="ARBA00023128"/>
    </source>
</evidence>
<evidence type="ECO:0000256" key="13">
    <source>
        <dbReference type="PROSITE-ProRule" id="PRU00282"/>
    </source>
</evidence>
<evidence type="ECO:0000256" key="2">
    <source>
        <dbReference type="ARBA" id="ARBA00006375"/>
    </source>
</evidence>
<evidence type="ECO:0000256" key="3">
    <source>
        <dbReference type="ARBA" id="ARBA00022448"/>
    </source>
</evidence>
<keyword evidence="5" id="KW-0677">Repeat</keyword>
<dbReference type="AlphaFoldDB" id="A0A0B7B1I1"/>
<dbReference type="PANTHER" id="PTHR45618">
    <property type="entry name" value="MITOCHONDRIAL DICARBOXYLATE CARRIER-RELATED"/>
    <property type="match status" value="1"/>
</dbReference>
<comment type="similarity">
    <text evidence="2 14">Belongs to the mitochondrial carrier (TC 2.A.29) family.</text>
</comment>
<accession>A0A0B7B1I1</accession>
<keyword evidence="7" id="KW-0496">Mitochondrion</keyword>
<gene>
    <name evidence="15" type="primary">ORF150961</name>
</gene>
<evidence type="ECO:0000256" key="6">
    <source>
        <dbReference type="ARBA" id="ARBA00022989"/>
    </source>
</evidence>
<keyword evidence="3 14" id="KW-0813">Transport</keyword>
<evidence type="ECO:0000256" key="8">
    <source>
        <dbReference type="ARBA" id="ARBA00023136"/>
    </source>
</evidence>
<evidence type="ECO:0000256" key="9">
    <source>
        <dbReference type="ARBA" id="ARBA00037549"/>
    </source>
</evidence>
<dbReference type="SUPFAM" id="SSF103506">
    <property type="entry name" value="Mitochondrial carrier"/>
    <property type="match status" value="1"/>
</dbReference>
<proteinExistence type="inferred from homology"/>
<evidence type="ECO:0000256" key="11">
    <source>
        <dbReference type="ARBA" id="ARBA00041879"/>
    </source>
</evidence>
<feature type="repeat" description="Solcar" evidence="13">
    <location>
        <begin position="118"/>
        <end position="204"/>
    </location>
</feature>
<evidence type="ECO:0000256" key="12">
    <source>
        <dbReference type="ARBA" id="ARBA00050799"/>
    </source>
</evidence>
<dbReference type="InterPro" id="IPR050391">
    <property type="entry name" value="Mito_Metabolite_Transporter"/>
</dbReference>
<keyword evidence="8 13" id="KW-0472">Membrane</keyword>
<evidence type="ECO:0000256" key="14">
    <source>
        <dbReference type="RuleBase" id="RU000488"/>
    </source>
</evidence>
<evidence type="ECO:0000256" key="1">
    <source>
        <dbReference type="ARBA" id="ARBA00004225"/>
    </source>
</evidence>
<name>A0A0B7B1I1_9EUPU</name>